<organism evidence="1 2">
    <name type="scientific">Lachnellula suecica</name>
    <dbReference type="NCBI Taxonomy" id="602035"/>
    <lineage>
        <taxon>Eukaryota</taxon>
        <taxon>Fungi</taxon>
        <taxon>Dikarya</taxon>
        <taxon>Ascomycota</taxon>
        <taxon>Pezizomycotina</taxon>
        <taxon>Leotiomycetes</taxon>
        <taxon>Helotiales</taxon>
        <taxon>Lachnaceae</taxon>
        <taxon>Lachnellula</taxon>
    </lineage>
</organism>
<dbReference type="EMBL" id="QGMK01000157">
    <property type="protein sequence ID" value="TVY83751.1"/>
    <property type="molecule type" value="Genomic_DNA"/>
</dbReference>
<evidence type="ECO:0000313" key="1">
    <source>
        <dbReference type="EMBL" id="TVY83751.1"/>
    </source>
</evidence>
<keyword evidence="2" id="KW-1185">Reference proteome</keyword>
<dbReference type="Proteomes" id="UP000469558">
    <property type="component" value="Unassembled WGS sequence"/>
</dbReference>
<dbReference type="AlphaFoldDB" id="A0A8T9CDZ2"/>
<proteinExistence type="predicted"/>
<name>A0A8T9CDZ2_9HELO</name>
<evidence type="ECO:0000313" key="2">
    <source>
        <dbReference type="Proteomes" id="UP000469558"/>
    </source>
</evidence>
<gene>
    <name evidence="1" type="ORF">LSUE1_G001151</name>
</gene>
<accession>A0A8T9CDZ2</accession>
<reference evidence="1 2" key="1">
    <citation type="submission" date="2018-05" db="EMBL/GenBank/DDBJ databases">
        <title>Genome sequencing and assembly of the regulated plant pathogen Lachnellula willkommii and related sister species for the development of diagnostic species identification markers.</title>
        <authorList>
            <person name="Giroux E."/>
            <person name="Bilodeau G."/>
        </authorList>
    </citation>
    <scope>NUCLEOTIDE SEQUENCE [LARGE SCALE GENOMIC DNA]</scope>
    <source>
        <strain evidence="1 2">CBS 268.59</strain>
    </source>
</reference>
<comment type="caution">
    <text evidence="1">The sequence shown here is derived from an EMBL/GenBank/DDBJ whole genome shotgun (WGS) entry which is preliminary data.</text>
</comment>
<protein>
    <submittedName>
        <fullName evidence="1">Secreted lipase</fullName>
    </submittedName>
</protein>
<dbReference type="OrthoDB" id="10584353at2759"/>
<sequence length="82" mass="8955">MNTIGLNFFLEAEVVELPRLVNMKVSSLLQSALLIHGTQCSVSVTDQQHNVTYNGLARNGIEVFLNIPFGLDTSGSNRVKPP</sequence>